<dbReference type="InterPro" id="IPR036508">
    <property type="entry name" value="Chitin-bd_dom_sf"/>
</dbReference>
<dbReference type="STRING" id="104452.A0A0L7KV68"/>
<feature type="non-terminal residue" evidence="2">
    <location>
        <position position="280"/>
    </location>
</feature>
<dbReference type="GO" id="GO:0008061">
    <property type="term" value="F:chitin binding"/>
    <property type="evidence" value="ECO:0007669"/>
    <property type="project" value="InterPro"/>
</dbReference>
<dbReference type="Proteomes" id="UP000037510">
    <property type="component" value="Unassembled WGS sequence"/>
</dbReference>
<keyword evidence="3" id="KW-1185">Reference proteome</keyword>
<dbReference type="PANTHER" id="PTHR45985">
    <property type="match status" value="1"/>
</dbReference>
<dbReference type="SUPFAM" id="SSF57625">
    <property type="entry name" value="Invertebrate chitin-binding proteins"/>
    <property type="match status" value="1"/>
</dbReference>
<evidence type="ECO:0000313" key="2">
    <source>
        <dbReference type="EMBL" id="KOB66971.1"/>
    </source>
</evidence>
<protein>
    <recommendedName>
        <fullName evidence="1">Chitin-binding type-2 domain-containing protein</fullName>
    </recommendedName>
</protein>
<dbReference type="Pfam" id="PF01607">
    <property type="entry name" value="CBM_14"/>
    <property type="match status" value="1"/>
</dbReference>
<sequence length="280" mass="30946">MESSTARDPDRPDLSVWTADECAKYNLCLGEECSSSTALLACCSIDPDRPDLSVWTADECAKYYLCLGEECSSSTALLACCSIDPDRPDLSVWTADECAKYYLCLDEKCSSSTALLACCSIDPDRPDLSVWTADECAKYYLCLDEEVFEFHCSPGLLFDVNRQLLPTNYQPSIFISETIIARPLLDMADCANDTHIGCSDGSCIPAEYFLACQLPECYCSENGTSIPGNLEPTQHILPPSRTNPNGCPVKATFFISHPYTNYRHVQKLWNDGHEIAVNSI</sequence>
<organism evidence="2 3">
    <name type="scientific">Operophtera brumata</name>
    <name type="common">Winter moth</name>
    <name type="synonym">Phalaena brumata</name>
    <dbReference type="NCBI Taxonomy" id="104452"/>
    <lineage>
        <taxon>Eukaryota</taxon>
        <taxon>Metazoa</taxon>
        <taxon>Ecdysozoa</taxon>
        <taxon>Arthropoda</taxon>
        <taxon>Hexapoda</taxon>
        <taxon>Insecta</taxon>
        <taxon>Pterygota</taxon>
        <taxon>Neoptera</taxon>
        <taxon>Endopterygota</taxon>
        <taxon>Lepidoptera</taxon>
        <taxon>Glossata</taxon>
        <taxon>Ditrysia</taxon>
        <taxon>Geometroidea</taxon>
        <taxon>Geometridae</taxon>
        <taxon>Larentiinae</taxon>
        <taxon>Operophtera</taxon>
    </lineage>
</organism>
<dbReference type="InterPro" id="IPR002557">
    <property type="entry name" value="Chitin-bd_dom"/>
</dbReference>
<evidence type="ECO:0000259" key="1">
    <source>
        <dbReference type="Pfam" id="PF01607"/>
    </source>
</evidence>
<dbReference type="Gene3D" id="2.170.140.10">
    <property type="entry name" value="Chitin binding domain"/>
    <property type="match status" value="1"/>
</dbReference>
<evidence type="ECO:0000313" key="3">
    <source>
        <dbReference type="Proteomes" id="UP000037510"/>
    </source>
</evidence>
<dbReference type="GO" id="GO:0005576">
    <property type="term" value="C:extracellular region"/>
    <property type="evidence" value="ECO:0007669"/>
    <property type="project" value="InterPro"/>
</dbReference>
<dbReference type="InterPro" id="IPR052740">
    <property type="entry name" value="CE4"/>
</dbReference>
<dbReference type="PANTHER" id="PTHR45985:SF5">
    <property type="entry name" value="CHITIN AND LDLR BINDING DEACETYLASE 3"/>
    <property type="match status" value="1"/>
</dbReference>
<accession>A0A0L7KV68</accession>
<feature type="domain" description="Chitin-binding type-2" evidence="1">
    <location>
        <begin position="133"/>
        <end position="163"/>
    </location>
</feature>
<dbReference type="AlphaFoldDB" id="A0A0L7KV68"/>
<reference evidence="2 3" key="1">
    <citation type="journal article" date="2015" name="Genome Biol. Evol.">
        <title>The genome of winter moth (Operophtera brumata) provides a genomic perspective on sexual dimorphism and phenology.</title>
        <authorList>
            <person name="Derks M.F."/>
            <person name="Smit S."/>
            <person name="Salis L."/>
            <person name="Schijlen E."/>
            <person name="Bossers A."/>
            <person name="Mateman C."/>
            <person name="Pijl A.S."/>
            <person name="de Ridder D."/>
            <person name="Groenen M.A."/>
            <person name="Visser M.E."/>
            <person name="Megens H.J."/>
        </authorList>
    </citation>
    <scope>NUCLEOTIDE SEQUENCE [LARGE SCALE GENOMIC DNA]</scope>
    <source>
        <strain evidence="2">WM2013NL</strain>
        <tissue evidence="2">Head and thorax</tissue>
    </source>
</reference>
<comment type="caution">
    <text evidence="2">The sequence shown here is derived from an EMBL/GenBank/DDBJ whole genome shotgun (WGS) entry which is preliminary data.</text>
</comment>
<name>A0A0L7KV68_OPEBR</name>
<proteinExistence type="predicted"/>
<gene>
    <name evidence="2" type="ORF">OBRU01_20493</name>
</gene>
<dbReference type="EMBL" id="JTDY01005466">
    <property type="protein sequence ID" value="KOB66971.1"/>
    <property type="molecule type" value="Genomic_DNA"/>
</dbReference>